<evidence type="ECO:0000313" key="6">
    <source>
        <dbReference type="EMBL" id="QIE56161.1"/>
    </source>
</evidence>
<dbReference type="Pfam" id="PF25954">
    <property type="entry name" value="Beta-barrel_RND_2"/>
    <property type="match status" value="1"/>
</dbReference>
<dbReference type="RefSeq" id="WP_165099025.1">
    <property type="nucleotide sequence ID" value="NZ_CP049056.1"/>
</dbReference>
<evidence type="ECO:0000259" key="3">
    <source>
        <dbReference type="Pfam" id="PF25917"/>
    </source>
</evidence>
<name>A0A7L5BXK0_9RHOB</name>
<dbReference type="FunFam" id="2.40.30.170:FF:000010">
    <property type="entry name" value="Efflux RND transporter periplasmic adaptor subunit"/>
    <property type="match status" value="1"/>
</dbReference>
<sequence length="363" mass="38525">MAIWRQVLILVVLSGLGYAGLLGYQRYFEAAEATESGARGPRTASVEIAIAEVVTLERTVEAVGTTRARQSVEITPLASGRLVELAIAPGDAVAAGAVLARLDDEIQRADLTEAEALVDEQRRATERAEQLRRSRAIAASSLEQAHARLAVAEATLNRARRRLEDRVIRAPFAGHVGLTDVDIGARVDDDDVLTRLDDLSEIEVEFSLPETLFAEIALGMPIAATSAAFADRVFAGEVSAIDSRVDPVGRSFKVRATIPNPDSELPAGMFMSLSLTLSAKESLVVPEEAIVTQAADMFVFVVEDGRAMRRAVKTGLRKSGVIAIESGLANGDAVITRGLQSVRDGAAVKVIGGVASAEETPKS</sequence>
<reference evidence="6 7" key="1">
    <citation type="submission" date="2020-02" db="EMBL/GenBank/DDBJ databases">
        <title>complete genome sequence of Rhodobacteraceae bacterium.</title>
        <authorList>
            <person name="Park J."/>
            <person name="Kim Y.-S."/>
            <person name="Kim K.-H."/>
        </authorList>
    </citation>
    <scope>NUCLEOTIDE SEQUENCE [LARGE SCALE GENOMIC DNA]</scope>
    <source>
        <strain evidence="6 7">RR4-56</strain>
    </source>
</reference>
<evidence type="ECO:0000313" key="7">
    <source>
        <dbReference type="Proteomes" id="UP000503336"/>
    </source>
</evidence>
<dbReference type="SUPFAM" id="SSF111369">
    <property type="entry name" value="HlyD-like secretion proteins"/>
    <property type="match status" value="1"/>
</dbReference>
<dbReference type="Gene3D" id="2.40.50.100">
    <property type="match status" value="1"/>
</dbReference>
<dbReference type="PANTHER" id="PTHR30469">
    <property type="entry name" value="MULTIDRUG RESISTANCE PROTEIN MDTA"/>
    <property type="match status" value="1"/>
</dbReference>
<proteinExistence type="inferred from homology"/>
<feature type="domain" description="Multidrug resistance protein MdtA-like barrel-sandwich hybrid" evidence="3">
    <location>
        <begin position="71"/>
        <end position="189"/>
    </location>
</feature>
<dbReference type="KEGG" id="hdh:G5B40_12235"/>
<feature type="coiled-coil region" evidence="2">
    <location>
        <begin position="111"/>
        <end position="162"/>
    </location>
</feature>
<dbReference type="InterPro" id="IPR058792">
    <property type="entry name" value="Beta-barrel_RND_2"/>
</dbReference>
<evidence type="ECO:0000259" key="4">
    <source>
        <dbReference type="Pfam" id="PF25954"/>
    </source>
</evidence>
<organism evidence="6 7">
    <name type="scientific">Pikeienuella piscinae</name>
    <dbReference type="NCBI Taxonomy" id="2748098"/>
    <lineage>
        <taxon>Bacteria</taxon>
        <taxon>Pseudomonadati</taxon>
        <taxon>Pseudomonadota</taxon>
        <taxon>Alphaproteobacteria</taxon>
        <taxon>Rhodobacterales</taxon>
        <taxon>Paracoccaceae</taxon>
        <taxon>Pikeienuella</taxon>
    </lineage>
</organism>
<dbReference type="AlphaFoldDB" id="A0A7L5BXK0"/>
<dbReference type="Gene3D" id="2.40.420.20">
    <property type="match status" value="1"/>
</dbReference>
<comment type="similarity">
    <text evidence="1">Belongs to the membrane fusion protein (MFP) (TC 8.A.1) family.</text>
</comment>
<dbReference type="GO" id="GO:1990281">
    <property type="term" value="C:efflux pump complex"/>
    <property type="evidence" value="ECO:0007669"/>
    <property type="project" value="TreeGrafter"/>
</dbReference>
<feature type="domain" description="CusB-like beta-barrel" evidence="4">
    <location>
        <begin position="204"/>
        <end position="276"/>
    </location>
</feature>
<dbReference type="Pfam" id="PF25917">
    <property type="entry name" value="BSH_RND"/>
    <property type="match status" value="1"/>
</dbReference>
<keyword evidence="2" id="KW-0175">Coiled coil</keyword>
<dbReference type="NCBIfam" id="TIGR01730">
    <property type="entry name" value="RND_mfp"/>
    <property type="match status" value="1"/>
</dbReference>
<dbReference type="InterPro" id="IPR006143">
    <property type="entry name" value="RND_pump_MFP"/>
</dbReference>
<dbReference type="Gene3D" id="1.10.287.470">
    <property type="entry name" value="Helix hairpin bin"/>
    <property type="match status" value="1"/>
</dbReference>
<dbReference type="InterPro" id="IPR058625">
    <property type="entry name" value="MdtA-like_BSH"/>
</dbReference>
<dbReference type="GO" id="GO:0015562">
    <property type="term" value="F:efflux transmembrane transporter activity"/>
    <property type="evidence" value="ECO:0007669"/>
    <property type="project" value="TreeGrafter"/>
</dbReference>
<keyword evidence="7" id="KW-1185">Reference proteome</keyword>
<evidence type="ECO:0000256" key="2">
    <source>
        <dbReference type="SAM" id="Coils"/>
    </source>
</evidence>
<evidence type="ECO:0000259" key="5">
    <source>
        <dbReference type="Pfam" id="PF25989"/>
    </source>
</evidence>
<dbReference type="InterPro" id="IPR058637">
    <property type="entry name" value="YknX-like_C"/>
</dbReference>
<evidence type="ECO:0000256" key="1">
    <source>
        <dbReference type="ARBA" id="ARBA00009477"/>
    </source>
</evidence>
<gene>
    <name evidence="6" type="ORF">G5B40_12235</name>
</gene>
<dbReference type="Proteomes" id="UP000503336">
    <property type="component" value="Chromosome"/>
</dbReference>
<dbReference type="EMBL" id="CP049056">
    <property type="protein sequence ID" value="QIE56161.1"/>
    <property type="molecule type" value="Genomic_DNA"/>
</dbReference>
<dbReference type="PANTHER" id="PTHR30469:SF11">
    <property type="entry name" value="BLL4320 PROTEIN"/>
    <property type="match status" value="1"/>
</dbReference>
<dbReference type="Pfam" id="PF25989">
    <property type="entry name" value="YknX_C"/>
    <property type="match status" value="1"/>
</dbReference>
<feature type="domain" description="YknX-like C-terminal permuted SH3-like" evidence="5">
    <location>
        <begin position="283"/>
        <end position="350"/>
    </location>
</feature>
<dbReference type="Gene3D" id="2.40.30.170">
    <property type="match status" value="1"/>
</dbReference>
<protein>
    <submittedName>
        <fullName evidence="6">Efflux RND transporter periplasmic adaptor subunit</fullName>
    </submittedName>
</protein>
<accession>A0A7L5BXK0</accession>